<feature type="region of interest" description="Disordered" evidence="18">
    <location>
        <begin position="1"/>
        <end position="228"/>
    </location>
</feature>
<evidence type="ECO:0000256" key="12">
    <source>
        <dbReference type="ARBA" id="ARBA00023212"/>
    </source>
</evidence>
<evidence type="ECO:0000256" key="18">
    <source>
        <dbReference type="SAM" id="MobiDB-lite"/>
    </source>
</evidence>
<feature type="coiled-coil region" evidence="17">
    <location>
        <begin position="1359"/>
        <end position="1386"/>
    </location>
</feature>
<feature type="compositionally biased region" description="Low complexity" evidence="18">
    <location>
        <begin position="717"/>
        <end position="732"/>
    </location>
</feature>
<feature type="coiled-coil region" evidence="17">
    <location>
        <begin position="1303"/>
        <end position="1330"/>
    </location>
</feature>
<feature type="compositionally biased region" description="Polar residues" evidence="18">
    <location>
        <begin position="899"/>
        <end position="919"/>
    </location>
</feature>
<dbReference type="PANTHER" id="PTHR12784">
    <property type="entry name" value="STEERIN"/>
    <property type="match status" value="1"/>
</dbReference>
<feature type="compositionally biased region" description="Polar residues" evidence="18">
    <location>
        <begin position="929"/>
        <end position="939"/>
    </location>
</feature>
<reference evidence="20" key="1">
    <citation type="submission" date="2018-05" db="EMBL/GenBank/DDBJ databases">
        <title>Whole genome of Theropithecus gelada.</title>
        <authorList>
            <person name="Chiou K.L."/>
            <person name="Snyder-Mackler N."/>
        </authorList>
    </citation>
    <scope>NUCLEOTIDE SEQUENCE [LARGE SCALE GENOMIC DNA]</scope>
</reference>
<dbReference type="GO" id="GO:0043194">
    <property type="term" value="C:axon initial segment"/>
    <property type="evidence" value="ECO:0007669"/>
    <property type="project" value="TreeGrafter"/>
</dbReference>
<dbReference type="Pfam" id="PF23092">
    <property type="entry name" value="Ubiquitin_6"/>
    <property type="match status" value="1"/>
</dbReference>
<feature type="region of interest" description="Disordered" evidence="18">
    <location>
        <begin position="1398"/>
        <end position="1437"/>
    </location>
</feature>
<feature type="region of interest" description="Disordered" evidence="18">
    <location>
        <begin position="1176"/>
        <end position="1273"/>
    </location>
</feature>
<feature type="compositionally biased region" description="Low complexity" evidence="18">
    <location>
        <begin position="489"/>
        <end position="498"/>
    </location>
</feature>
<feature type="compositionally biased region" description="Polar residues" evidence="18">
    <location>
        <begin position="139"/>
        <end position="154"/>
    </location>
</feature>
<feature type="region of interest" description="Disordered" evidence="18">
    <location>
        <begin position="236"/>
        <end position="255"/>
    </location>
</feature>
<evidence type="ECO:0000256" key="7">
    <source>
        <dbReference type="ARBA" id="ARBA00022701"/>
    </source>
</evidence>
<sequence length="2101" mass="225989">MNGMANVNPASRPHYASSIPVPRASSQTRIPTPGASPQLRPRQTGLALSPQRAASPRLGKAAGPSRNSSPRASRGRGSPKFAGSVRESAEDGEGSSSSPWNSPRTTPKAVLSSRAGSGRIGERQSTQGKKKKAQEGTPVCQTRGRSPSRTSFHGETQIPEVRKPPSGPGKDQRDINYKSSGTPRSLEPDERAASWASSPVCSPAQGKRPSPSPGAISFSSVHQQSQPVTATVAPFQYRLQTDQKPGPLSQGSWALDGYTEPLHETEESFSCMDARIVHALLAGRMLGSSVKSVQPEVELSSGGGDEGADEPRGAGKKAAAADGRGMLPKRAKAPGGGGGMAKASAAELKVFKSGSVDSRVPGGPPASNLRKQKSLTNLSFLTDSEKKLQLYEPEWSDDMAKAPKGLGKVGSKGREAPLMSKTLSKSEHSLFQAKGSPAGGAKTPLAPLAPSLGKPSRIPRGPYAEVKPLSKAPEAAVSEDGKSDDELLSSKAKAQKSSGPVPSAKGQEERAFLKVDPELVVTVLGDLEQLLFSQMLDPESQRKRTVQNVLDLRQNLEETMSSLRGSQVTHSSLETTCYDSDDANPRSVSSLSNRSSPLSWRYGQSSPRLQAGDAPSVGGSCRSEGTPAWYMHGERAHYSHTMPMRSPSKLSHISRLELVESLDSDEVDLKSGYMSDSDLMGKTMTEDDDITTGWDESSSISSGLSDASDNLSSEEFNASSSLNSLPTTPTASRRNSTIVLRTDSEKRSLAESGLSWFSESEEKAPKKLEYDSGSLKMEPGTSKWRRERPESCDDSSKGGELKKPISLGHPGSLKKGKTPPVAVTSPITHTAQSALKVAGKPEGKATDKGKLAVKNTGLQRSSSDAGRDRLSDAKKPPSGIARPATSGSFGYKKPPPATGTATVMQTGGSATLSKIQKSSGIPVKPVNGRKTSLDVSNSAEPGFLAPGARSNIQYRSLPRPAKSSSMSVTGGRGGPRPVSSSIDPSLLSTKQGGLTPSRLKEPTKVASGRTTPAPVNQTDREKEKAKAKAVALDSDNISLKSIGSPESTPKNQASHPTATKLAELPPTPLRATAKSFVKPPSLANLDKVNSNSLDLPSSSDTTHASKVPDLHATSSASGGPLPSCFTPSPAPILNINSASFSQGLELMSGFSVPKETRMYSKLSGLHRSMESLQMPMSLPSAFPSSTPVPTPPAPPAAPPEEETEELTWSGSPRAGQLDSNQRDRNTLPKKGLRYQLQSQEETKERRHSHTIGGLPESDDQSELPSPPALPMSLSAKGQLTNIVHGSVLSLASSASSTYSSAEERMQSEQIRKLRRELESSQEKVATLTSQLSANANLVAAFEQSLVNMTSRLRHLAETAEEKDTELLDLRETIDFLKKKNSEAQAVIQGALNASETTPKELRIKRQNSSDSISSLNSITSHSSIGSSKDADAKKKKKKSWLRSSFNKAFSIKKGPKSASSYSDIEEIATPDSSAPSSPKLQHGSTETASPSIKSSTSSSVGIDVTEGPAHPAPHTRLFHANEEEEPEKKEVSELRSELWEKEMKLTDIRLEALNSAHQLDQLRETMHNMQLEVDLLKAENDRLKVAPGPSSGSTPGQVPGSSALSSPRRSLGLALTHSFSPSLADTDLSPMDGISTCGPKEEVTLRVVVRMPPQHIIKGDLKQQEFFLGCSKVSGKVDWKMLDEAVFQVFKDYISKMDPASTLGLSTESIHGYSISHVKRVLDAEPPEMPPCRRGVNNISVSLKGLKEKCVDSLVFETLIPKPMMQHYISLLLKHRRLVLSGPSGTGKTYLTNRLAEYLVERSGREVTEGIVSTFNMHQQSCKDLQLYLSNLANQIDRETGIGDVPLVILLDDLSEAGSISELVNGALTCKYHKCPYIIGTTNQPVKMTPNHGLHLSFRMLTFSNNVEPANGFLVRYLRRKLVESDSDINANKEELLRVLDWVPKLWYHLHTFLEKHSTSDFLIGPCFFLSCPIGIEDFRTWFIDLWNNSIIPYLQEGAKDGIKVHGQKAAWEDPVEWVRDTLPWPSAQQDQSKLYHLPPPTVGPHSIASPPEDRTVKDSTPSSLDSDPLMAMLLKLQEAANYIESPDRETILDPNLQATL</sequence>
<comment type="subcellular location">
    <subcellularLocation>
        <location evidence="1">Cytoplasm</location>
        <location evidence="1">Cytoskeleton</location>
    </subcellularLocation>
</comment>
<dbReference type="SMART" id="SM00382">
    <property type="entry name" value="AAA"/>
    <property type="match status" value="1"/>
</dbReference>
<evidence type="ECO:0000256" key="9">
    <source>
        <dbReference type="ARBA" id="ARBA00022902"/>
    </source>
</evidence>
<reference evidence="20" key="2">
    <citation type="submission" date="2025-08" db="UniProtKB">
        <authorList>
            <consortium name="Ensembl"/>
        </authorList>
    </citation>
    <scope>IDENTIFICATION</scope>
</reference>
<keyword evidence="5" id="KW-0963">Cytoplasm</keyword>
<dbReference type="FunFam" id="3.40.50.300:FF:000409">
    <property type="entry name" value="Neuron navigator 1"/>
    <property type="match status" value="1"/>
</dbReference>
<dbReference type="InterPro" id="IPR003593">
    <property type="entry name" value="AAA+_ATPase"/>
</dbReference>
<evidence type="ECO:0000256" key="13">
    <source>
        <dbReference type="ARBA" id="ARBA00059345"/>
    </source>
</evidence>
<proteinExistence type="inferred from homology"/>
<evidence type="ECO:0000256" key="14">
    <source>
        <dbReference type="ARBA" id="ARBA00064590"/>
    </source>
</evidence>
<dbReference type="Gene3D" id="3.40.50.300">
    <property type="entry name" value="P-loop containing nucleotide triphosphate hydrolases"/>
    <property type="match status" value="1"/>
</dbReference>
<evidence type="ECO:0000259" key="19">
    <source>
        <dbReference type="SMART" id="SM00382"/>
    </source>
</evidence>
<feature type="region of interest" description="Disordered" evidence="18">
    <location>
        <begin position="671"/>
        <end position="1123"/>
    </location>
</feature>
<keyword evidence="11 17" id="KW-0175">Coiled coil</keyword>
<keyword evidence="7" id="KW-0493">Microtubule</keyword>
<comment type="function">
    <text evidence="13">May be involved in neuronal migration.</text>
</comment>
<evidence type="ECO:0000313" key="20">
    <source>
        <dbReference type="Ensembl" id="ENSTGEP00000025644.1"/>
    </source>
</evidence>
<feature type="compositionally biased region" description="Basic and acidic residues" evidence="18">
    <location>
        <begin position="839"/>
        <end position="850"/>
    </location>
</feature>
<evidence type="ECO:0000256" key="3">
    <source>
        <dbReference type="ARBA" id="ARBA00022473"/>
    </source>
</evidence>
<feature type="compositionally biased region" description="Basic and acidic residues" evidence="18">
    <location>
        <begin position="787"/>
        <end position="803"/>
    </location>
</feature>
<dbReference type="GO" id="GO:0001578">
    <property type="term" value="P:microtubule bundle formation"/>
    <property type="evidence" value="ECO:0007669"/>
    <property type="project" value="TreeGrafter"/>
</dbReference>
<organism evidence="20 21">
    <name type="scientific">Theropithecus gelada</name>
    <name type="common">Gelada baboon</name>
    <dbReference type="NCBI Taxonomy" id="9565"/>
    <lineage>
        <taxon>Eukaryota</taxon>
        <taxon>Metazoa</taxon>
        <taxon>Chordata</taxon>
        <taxon>Craniata</taxon>
        <taxon>Vertebrata</taxon>
        <taxon>Euteleostomi</taxon>
        <taxon>Mammalia</taxon>
        <taxon>Eutheria</taxon>
        <taxon>Euarchontoglires</taxon>
        <taxon>Primates</taxon>
        <taxon>Haplorrhini</taxon>
        <taxon>Catarrhini</taxon>
        <taxon>Cercopithecidae</taxon>
        <taxon>Cercopithecinae</taxon>
        <taxon>Theropithecus</taxon>
    </lineage>
</organism>
<evidence type="ECO:0000256" key="17">
    <source>
        <dbReference type="SAM" id="Coils"/>
    </source>
</evidence>
<accession>A0A8D2FNU6</accession>
<evidence type="ECO:0000256" key="8">
    <source>
        <dbReference type="ARBA" id="ARBA00022782"/>
    </source>
</evidence>
<feature type="compositionally biased region" description="Polar residues" evidence="18">
    <location>
        <begin position="982"/>
        <end position="994"/>
    </location>
</feature>
<dbReference type="InterPro" id="IPR057126">
    <property type="entry name" value="NAV1-like_ubiquitin-like"/>
</dbReference>
<reference evidence="20" key="3">
    <citation type="submission" date="2025-09" db="UniProtKB">
        <authorList>
            <consortium name="Ensembl"/>
        </authorList>
    </citation>
    <scope>IDENTIFICATION</scope>
</reference>
<dbReference type="PANTHER" id="PTHR12784:SF3">
    <property type="entry name" value="NEURON NAVIGATOR 1"/>
    <property type="match status" value="1"/>
</dbReference>
<feature type="compositionally biased region" description="Pro residues" evidence="18">
    <location>
        <begin position="1186"/>
        <end position="1198"/>
    </location>
</feature>
<feature type="region of interest" description="Disordered" evidence="18">
    <location>
        <begin position="1468"/>
        <end position="1530"/>
    </location>
</feature>
<evidence type="ECO:0000313" key="21">
    <source>
        <dbReference type="Proteomes" id="UP000694411"/>
    </source>
</evidence>
<feature type="compositionally biased region" description="Low complexity" evidence="18">
    <location>
        <begin position="1489"/>
        <end position="1499"/>
    </location>
</feature>
<feature type="domain" description="AAA+ ATPase" evidence="19">
    <location>
        <begin position="1774"/>
        <end position="1928"/>
    </location>
</feature>
<comment type="similarity">
    <text evidence="2">Belongs to the Nav/unc-53 family.</text>
</comment>
<feature type="compositionally biased region" description="Polar residues" evidence="18">
    <location>
        <begin position="1035"/>
        <end position="1057"/>
    </location>
</feature>
<keyword evidence="3" id="KW-0217">Developmental protein</keyword>
<keyword evidence="8" id="KW-0221">Differentiation</keyword>
<feature type="compositionally biased region" description="Low complexity" evidence="18">
    <location>
        <begin position="61"/>
        <end position="79"/>
    </location>
</feature>
<feature type="compositionally biased region" description="Polar residues" evidence="18">
    <location>
        <begin position="217"/>
        <end position="228"/>
    </location>
</feature>
<feature type="region of interest" description="Disordered" evidence="18">
    <location>
        <begin position="1583"/>
        <end position="1607"/>
    </location>
</feature>
<feature type="region of interest" description="Disordered" evidence="18">
    <location>
        <begin position="2034"/>
        <end position="2067"/>
    </location>
</feature>
<evidence type="ECO:0000256" key="4">
    <source>
        <dbReference type="ARBA" id="ARBA00022481"/>
    </source>
</evidence>
<keyword evidence="6" id="KW-0597">Phosphoprotein</keyword>
<keyword evidence="21" id="KW-1185">Reference proteome</keyword>
<keyword evidence="12" id="KW-0206">Cytoskeleton</keyword>
<feature type="compositionally biased region" description="Low complexity" evidence="18">
    <location>
        <begin position="316"/>
        <end position="325"/>
    </location>
</feature>
<gene>
    <name evidence="20" type="primary">NAV1</name>
</gene>
<evidence type="ECO:0000256" key="5">
    <source>
        <dbReference type="ARBA" id="ARBA00022490"/>
    </source>
</evidence>
<feature type="compositionally biased region" description="Polar residues" evidence="18">
    <location>
        <begin position="1470"/>
        <end position="1488"/>
    </location>
</feature>
<feature type="compositionally biased region" description="Low complexity" evidence="18">
    <location>
        <begin position="1089"/>
        <end position="1102"/>
    </location>
</feature>
<feature type="region of interest" description="Disordered" evidence="18">
    <location>
        <begin position="576"/>
        <end position="620"/>
    </location>
</feature>
<evidence type="ECO:0000256" key="6">
    <source>
        <dbReference type="ARBA" id="ARBA00022553"/>
    </source>
</evidence>
<evidence type="ECO:0000256" key="1">
    <source>
        <dbReference type="ARBA" id="ARBA00004245"/>
    </source>
</evidence>
<name>A0A8D2FNU6_THEGE</name>
<evidence type="ECO:0000256" key="2">
    <source>
        <dbReference type="ARBA" id="ARBA00006255"/>
    </source>
</evidence>
<evidence type="ECO:0000256" key="10">
    <source>
        <dbReference type="ARBA" id="ARBA00022990"/>
    </source>
</evidence>
<dbReference type="InterPro" id="IPR027417">
    <property type="entry name" value="P-loop_NTPase"/>
</dbReference>
<feature type="compositionally biased region" description="Basic and acidic residues" evidence="18">
    <location>
        <begin position="865"/>
        <end position="875"/>
    </location>
</feature>
<feature type="region of interest" description="Disordered" evidence="18">
    <location>
        <begin position="396"/>
        <end position="509"/>
    </location>
</feature>
<feature type="compositionally biased region" description="Low complexity" evidence="18">
    <location>
        <begin position="1408"/>
        <end position="1427"/>
    </location>
</feature>
<keyword evidence="4" id="KW-0488">Methylation</keyword>
<dbReference type="Pfam" id="PF25408">
    <property type="entry name" value="AAA_lid_NAV1"/>
    <property type="match status" value="1"/>
</dbReference>
<dbReference type="GO" id="GO:0005874">
    <property type="term" value="C:microtubule"/>
    <property type="evidence" value="ECO:0007669"/>
    <property type="project" value="UniProtKB-KW"/>
</dbReference>
<feature type="compositionally biased region" description="Polar residues" evidence="18">
    <location>
        <begin position="1590"/>
        <end position="1607"/>
    </location>
</feature>
<dbReference type="Ensembl" id="ENSTGET00000030523.1">
    <property type="protein sequence ID" value="ENSTGEP00000025644.1"/>
    <property type="gene ID" value="ENSTGEG00000020619.1"/>
</dbReference>
<dbReference type="SUPFAM" id="SSF52540">
    <property type="entry name" value="P-loop containing nucleoside triphosphate hydrolases"/>
    <property type="match status" value="1"/>
</dbReference>
<keyword evidence="9" id="KW-0524">Neurogenesis</keyword>
<protein>
    <recommendedName>
        <fullName evidence="15">Neuron navigator 1</fullName>
    </recommendedName>
    <alternativeName>
        <fullName evidence="16">Pore membrane and/or filament-interacting-like protein 3</fullName>
    </alternativeName>
</protein>
<evidence type="ECO:0000256" key="11">
    <source>
        <dbReference type="ARBA" id="ARBA00023054"/>
    </source>
</evidence>
<evidence type="ECO:0000256" key="16">
    <source>
        <dbReference type="ARBA" id="ARBA00080430"/>
    </source>
</evidence>
<dbReference type="InterPro" id="IPR039041">
    <property type="entry name" value="Nav/unc-53"/>
</dbReference>
<dbReference type="GO" id="GO:0001764">
    <property type="term" value="P:neuron migration"/>
    <property type="evidence" value="ECO:0007669"/>
    <property type="project" value="TreeGrafter"/>
</dbReference>
<dbReference type="InterPro" id="IPR057568">
    <property type="entry name" value="CortBP2_NAV1-like_AAA_lid"/>
</dbReference>
<keyword evidence="10" id="KW-0007">Acetylation</keyword>
<comment type="subunit">
    <text evidence="14">Interacts with tubulin.</text>
</comment>
<feature type="compositionally biased region" description="Low complexity" evidence="18">
    <location>
        <begin position="695"/>
        <end position="709"/>
    </location>
</feature>
<evidence type="ECO:0000256" key="15">
    <source>
        <dbReference type="ARBA" id="ARBA00067341"/>
    </source>
</evidence>
<feature type="region of interest" description="Disordered" evidence="18">
    <location>
        <begin position="296"/>
        <end position="341"/>
    </location>
</feature>
<feature type="compositionally biased region" description="Polar residues" evidence="18">
    <location>
        <begin position="1008"/>
        <end position="1017"/>
    </location>
</feature>
<feature type="compositionally biased region" description="Low complexity" evidence="18">
    <location>
        <begin position="585"/>
        <end position="599"/>
    </location>
</feature>
<feature type="compositionally biased region" description="Basic and acidic residues" evidence="18">
    <location>
        <begin position="760"/>
        <end position="770"/>
    </location>
</feature>
<dbReference type="Proteomes" id="UP000694411">
    <property type="component" value="Chromosome 1"/>
</dbReference>